<proteinExistence type="predicted"/>
<evidence type="ECO:0000256" key="1">
    <source>
        <dbReference type="SAM" id="MobiDB-lite"/>
    </source>
</evidence>
<dbReference type="AlphaFoldDB" id="A0A1I7CUD1"/>
<evidence type="ECO:0008006" key="4">
    <source>
        <dbReference type="Google" id="ProtNLM"/>
    </source>
</evidence>
<accession>A0A1I7CUD1</accession>
<organism evidence="2 3">
    <name type="scientific">Geodermatophilus amargosae</name>
    <dbReference type="NCBI Taxonomy" id="1296565"/>
    <lineage>
        <taxon>Bacteria</taxon>
        <taxon>Bacillati</taxon>
        <taxon>Actinomycetota</taxon>
        <taxon>Actinomycetes</taxon>
        <taxon>Geodermatophilales</taxon>
        <taxon>Geodermatophilaceae</taxon>
        <taxon>Geodermatophilus</taxon>
    </lineage>
</organism>
<gene>
    <name evidence="2" type="ORF">SAMN05660657_04902</name>
</gene>
<protein>
    <recommendedName>
        <fullName evidence="4">Restriction endonuclease</fullName>
    </recommendedName>
</protein>
<dbReference type="EMBL" id="FPBA01000026">
    <property type="protein sequence ID" value="SFU03020.1"/>
    <property type="molecule type" value="Genomic_DNA"/>
</dbReference>
<evidence type="ECO:0000313" key="2">
    <source>
        <dbReference type="EMBL" id="SFU03020.1"/>
    </source>
</evidence>
<reference evidence="3" key="1">
    <citation type="submission" date="2016-10" db="EMBL/GenBank/DDBJ databases">
        <authorList>
            <person name="Varghese N."/>
            <person name="Submissions S."/>
        </authorList>
    </citation>
    <scope>NUCLEOTIDE SEQUENCE [LARGE SCALE GENOMIC DNA]</scope>
    <source>
        <strain evidence="3">DSM 46136</strain>
    </source>
</reference>
<dbReference type="Proteomes" id="UP000199546">
    <property type="component" value="Unassembled WGS sequence"/>
</dbReference>
<name>A0A1I7CUD1_9ACTN</name>
<sequence>MMVDARKGALSDGLDRRVILSDLPEPVAGPPLTLAGPPVPPAQRIYFYPSDEWEEFIKEWVQGLDEDYFQVKRLGGPGDQGIDVAAFKSELGLEGPWDCFQGKHYARELRPADAWTEMLKVFLHVDAGDYVLPDAYLFLAPKGCGGTLNRLLSAPAKLRDAFLAALDSGGSPMKDVEDDVLGRVRDRAKATDFSMFRSVELHEALETHARTKFHLGRFGTPALSRSTIDEPPEELGTHETNYVAELRKVYSQGCEDDLSDSEPFPVAGDPQVRSDTPTAAR</sequence>
<evidence type="ECO:0000313" key="3">
    <source>
        <dbReference type="Proteomes" id="UP000199546"/>
    </source>
</evidence>
<keyword evidence="3" id="KW-1185">Reference proteome</keyword>
<feature type="region of interest" description="Disordered" evidence="1">
    <location>
        <begin position="253"/>
        <end position="281"/>
    </location>
</feature>